<dbReference type="InterPro" id="IPR014729">
    <property type="entry name" value="Rossmann-like_a/b/a_fold"/>
</dbReference>
<dbReference type="GO" id="GO:0016740">
    <property type="term" value="F:transferase activity"/>
    <property type="evidence" value="ECO:0007669"/>
    <property type="project" value="UniProtKB-KW"/>
</dbReference>
<name>A0A9D2PKD6_9FIRM</name>
<dbReference type="SUPFAM" id="SSF52402">
    <property type="entry name" value="Adenine nucleotide alpha hydrolases-like"/>
    <property type="match status" value="1"/>
</dbReference>
<dbReference type="EMBL" id="DWWD01000048">
    <property type="protein sequence ID" value="HJC51547.1"/>
    <property type="molecule type" value="Genomic_DNA"/>
</dbReference>
<dbReference type="PANTHER" id="PTHR43686:SF1">
    <property type="entry name" value="AMINOTRAN_5 DOMAIN-CONTAINING PROTEIN"/>
    <property type="match status" value="1"/>
</dbReference>
<organism evidence="4 5">
    <name type="scientific">Candidatus Anaerostipes avistercoris</name>
    <dbReference type="NCBI Taxonomy" id="2838462"/>
    <lineage>
        <taxon>Bacteria</taxon>
        <taxon>Bacillati</taxon>
        <taxon>Bacillota</taxon>
        <taxon>Clostridia</taxon>
        <taxon>Lachnospirales</taxon>
        <taxon>Lachnospiraceae</taxon>
        <taxon>Anaerostipes</taxon>
    </lineage>
</organism>
<proteinExistence type="predicted"/>
<accession>A0A9D2PKD6</accession>
<dbReference type="Proteomes" id="UP000823904">
    <property type="component" value="Unassembled WGS sequence"/>
</dbReference>
<dbReference type="Pfam" id="PF01171">
    <property type="entry name" value="ATP_bind_3"/>
    <property type="match status" value="1"/>
</dbReference>
<reference evidence="4" key="2">
    <citation type="submission" date="2021-04" db="EMBL/GenBank/DDBJ databases">
        <authorList>
            <person name="Gilroy R."/>
        </authorList>
    </citation>
    <scope>NUCLEOTIDE SEQUENCE</scope>
    <source>
        <strain evidence="4">ChiSjej3B21-8574</strain>
    </source>
</reference>
<dbReference type="GO" id="GO:0008033">
    <property type="term" value="P:tRNA processing"/>
    <property type="evidence" value="ECO:0007669"/>
    <property type="project" value="InterPro"/>
</dbReference>
<comment type="caution">
    <text evidence="4">The sequence shown here is derived from an EMBL/GenBank/DDBJ whole genome shotgun (WGS) entry which is preliminary data.</text>
</comment>
<evidence type="ECO:0000313" key="4">
    <source>
        <dbReference type="EMBL" id="HJC51547.1"/>
    </source>
</evidence>
<dbReference type="InterPro" id="IPR011063">
    <property type="entry name" value="TilS/TtcA_N"/>
</dbReference>
<feature type="compositionally biased region" description="Basic residues" evidence="2">
    <location>
        <begin position="240"/>
        <end position="252"/>
    </location>
</feature>
<evidence type="ECO:0000256" key="2">
    <source>
        <dbReference type="SAM" id="MobiDB-lite"/>
    </source>
</evidence>
<dbReference type="CDD" id="cd24138">
    <property type="entry name" value="TtcA-like"/>
    <property type="match status" value="1"/>
</dbReference>
<feature type="domain" description="tRNA(Ile)-lysidine/2-thiocytidine synthase N-terminal" evidence="3">
    <location>
        <begin position="26"/>
        <end position="192"/>
    </location>
</feature>
<keyword evidence="1" id="KW-0808">Transferase</keyword>
<dbReference type="AlphaFoldDB" id="A0A9D2PKD6"/>
<dbReference type="InterPro" id="IPR035107">
    <property type="entry name" value="tRNA_thiolation_TtcA_Ctu1"/>
</dbReference>
<evidence type="ECO:0000259" key="3">
    <source>
        <dbReference type="Pfam" id="PF01171"/>
    </source>
</evidence>
<dbReference type="PIRSF" id="PIRSF004976">
    <property type="entry name" value="ATPase_YdaO"/>
    <property type="match status" value="1"/>
</dbReference>
<dbReference type="Gene3D" id="3.40.50.620">
    <property type="entry name" value="HUPs"/>
    <property type="match status" value="1"/>
</dbReference>
<dbReference type="PANTHER" id="PTHR43686">
    <property type="entry name" value="SULFURTRANSFERASE-RELATED"/>
    <property type="match status" value="1"/>
</dbReference>
<gene>
    <name evidence="4" type="ORF">H9754_13415</name>
</gene>
<feature type="region of interest" description="Disordered" evidence="2">
    <location>
        <begin position="232"/>
        <end position="252"/>
    </location>
</feature>
<evidence type="ECO:0000313" key="5">
    <source>
        <dbReference type="Proteomes" id="UP000823904"/>
    </source>
</evidence>
<sequence>MKLQQVLSRVRKAVDDYGMIEEGDHIAVGISGGKDSLTLLYALAHLRIFYPRHFELHAITVDLGFGNFDLNKIRELCEKLKVSYTIVSTDIADIVFRKRQETNPCSLCAKMRKGALNEKIKELGCNKVAYGHHKSDMVETLMMSMIFESRIHCFSPVTYLDRMDLTVIRPLMYMDEEDIISFQHTMELPVAKSPCPMDGNTKREYAKQLIQQLDDDHPGARDHMFKSIVNANLNGWPKKNPPRRPEKKTKEK</sequence>
<evidence type="ECO:0000256" key="1">
    <source>
        <dbReference type="ARBA" id="ARBA00022679"/>
    </source>
</evidence>
<reference evidence="4" key="1">
    <citation type="journal article" date="2021" name="PeerJ">
        <title>Extensive microbial diversity within the chicken gut microbiome revealed by metagenomics and culture.</title>
        <authorList>
            <person name="Gilroy R."/>
            <person name="Ravi A."/>
            <person name="Getino M."/>
            <person name="Pursley I."/>
            <person name="Horton D.L."/>
            <person name="Alikhan N.F."/>
            <person name="Baker D."/>
            <person name="Gharbi K."/>
            <person name="Hall N."/>
            <person name="Watson M."/>
            <person name="Adriaenssens E.M."/>
            <person name="Foster-Nyarko E."/>
            <person name="Jarju S."/>
            <person name="Secka A."/>
            <person name="Antonio M."/>
            <person name="Oren A."/>
            <person name="Chaudhuri R.R."/>
            <person name="La Ragione R."/>
            <person name="Hildebrand F."/>
            <person name="Pallen M.J."/>
        </authorList>
    </citation>
    <scope>NUCLEOTIDE SEQUENCE</scope>
    <source>
        <strain evidence="4">ChiSjej3B21-8574</strain>
    </source>
</reference>
<protein>
    <submittedName>
        <fullName evidence="4">tRNA 2-thiocytidine(32) synthetase TtcA</fullName>
    </submittedName>
</protein>